<accession>A0A7G6E109</accession>
<gene>
    <name evidence="10" type="ORF">BR63_05215</name>
</gene>
<evidence type="ECO:0000259" key="9">
    <source>
        <dbReference type="Pfam" id="PF01618"/>
    </source>
</evidence>
<feature type="domain" description="MotA/TolQ/ExbB proton channel" evidence="9">
    <location>
        <begin position="99"/>
        <end position="215"/>
    </location>
</feature>
<evidence type="ECO:0000313" key="10">
    <source>
        <dbReference type="EMBL" id="QNB45763.1"/>
    </source>
</evidence>
<reference evidence="10 11" key="1">
    <citation type="journal article" date="2019" name="Front. Microbiol.">
        <title>Thermoanaerosceptrum fracticalcis gen. nov. sp. nov., a Novel Fumarate-Fermenting Microorganism From a Deep Fractured Carbonate Aquifer of the US Great Basin.</title>
        <authorList>
            <person name="Hamilton-Brehm S.D."/>
            <person name="Stewart L.E."/>
            <person name="Zavarin M."/>
            <person name="Caldwell M."/>
            <person name="Lawson P.A."/>
            <person name="Onstott T.C."/>
            <person name="Grzymski J."/>
            <person name="Neveux I."/>
            <person name="Lollar B.S."/>
            <person name="Russell C.E."/>
            <person name="Moser D.P."/>
        </authorList>
    </citation>
    <scope>NUCLEOTIDE SEQUENCE [LARGE SCALE GENOMIC DNA]</scope>
    <source>
        <strain evidence="10 11">DRI-13</strain>
    </source>
</reference>
<dbReference type="EMBL" id="CP045798">
    <property type="protein sequence ID" value="QNB45763.1"/>
    <property type="molecule type" value="Genomic_DNA"/>
</dbReference>
<keyword evidence="10" id="KW-0282">Flagellum</keyword>
<evidence type="ECO:0000256" key="8">
    <source>
        <dbReference type="SAM" id="Phobius"/>
    </source>
</evidence>
<keyword evidence="6 8" id="KW-1133">Transmembrane helix</keyword>
<evidence type="ECO:0000256" key="6">
    <source>
        <dbReference type="ARBA" id="ARBA00022989"/>
    </source>
</evidence>
<feature type="transmembrane region" description="Helical" evidence="8">
    <location>
        <begin position="28"/>
        <end position="50"/>
    </location>
</feature>
<evidence type="ECO:0000256" key="7">
    <source>
        <dbReference type="ARBA" id="ARBA00023136"/>
    </source>
</evidence>
<name>A0A7G6E109_THEFR</name>
<comment type="similarity">
    <text evidence="2">Belongs to the MotA family.</text>
</comment>
<evidence type="ECO:0000313" key="11">
    <source>
        <dbReference type="Proteomes" id="UP000515847"/>
    </source>
</evidence>
<protein>
    <submittedName>
        <fullName evidence="10">Flagellar motor protein</fullName>
    </submittedName>
</protein>
<dbReference type="OrthoDB" id="9806929at2"/>
<feature type="transmembrane region" description="Helical" evidence="8">
    <location>
        <begin position="147"/>
        <end position="168"/>
    </location>
</feature>
<feature type="transmembrane region" description="Helical" evidence="8">
    <location>
        <begin position="5"/>
        <end position="22"/>
    </location>
</feature>
<sequence>MDLATIIGAVSGIILIVASILVEGELSSFWSLSSAMIVLGGTMAATLINYPLSQIVSVMSIVKVAFKGETQKPAEVIITLVKLAEKARREGLLALEAEAEESKDEFLKKGIQLIVDGTDPELVRNILETEISFVEERHKVGAGIFEAMGASAPAFGMLGTLIGLILMLRDLNDPSKLGPGMAVALITTFYGSLLANLLFLPIAGKLKLRSSEELLIKEVMIEGILSIQAGENPRIVGEKMKAFLEPKERMRLEKLREEGTAHG</sequence>
<organism evidence="10 11">
    <name type="scientific">Thermanaerosceptrum fracticalcis</name>
    <dbReference type="NCBI Taxonomy" id="1712410"/>
    <lineage>
        <taxon>Bacteria</taxon>
        <taxon>Bacillati</taxon>
        <taxon>Bacillota</taxon>
        <taxon>Clostridia</taxon>
        <taxon>Eubacteriales</taxon>
        <taxon>Peptococcaceae</taxon>
        <taxon>Thermanaerosceptrum</taxon>
    </lineage>
</organism>
<dbReference type="PANTHER" id="PTHR30433">
    <property type="entry name" value="CHEMOTAXIS PROTEIN MOTA"/>
    <property type="match status" value="1"/>
</dbReference>
<dbReference type="InterPro" id="IPR047055">
    <property type="entry name" value="MotA-like"/>
</dbReference>
<keyword evidence="10" id="KW-0966">Cell projection</keyword>
<dbReference type="PANTHER" id="PTHR30433:SF2">
    <property type="entry name" value="MOTILITY PROTEIN A"/>
    <property type="match status" value="1"/>
</dbReference>
<keyword evidence="3" id="KW-0813">Transport</keyword>
<dbReference type="GO" id="GO:0005886">
    <property type="term" value="C:plasma membrane"/>
    <property type="evidence" value="ECO:0007669"/>
    <property type="project" value="UniProtKB-SubCell"/>
</dbReference>
<dbReference type="Pfam" id="PF01618">
    <property type="entry name" value="MotA_ExbB"/>
    <property type="match status" value="1"/>
</dbReference>
<keyword evidence="7 8" id="KW-0472">Membrane</keyword>
<feature type="transmembrane region" description="Helical" evidence="8">
    <location>
        <begin position="180"/>
        <end position="200"/>
    </location>
</feature>
<evidence type="ECO:0000256" key="4">
    <source>
        <dbReference type="ARBA" id="ARBA00022475"/>
    </source>
</evidence>
<dbReference type="PROSITE" id="PS01307">
    <property type="entry name" value="MOTA"/>
    <property type="match status" value="1"/>
</dbReference>
<keyword evidence="10" id="KW-0969">Cilium</keyword>
<comment type="subcellular location">
    <subcellularLocation>
        <location evidence="1">Cell membrane</location>
        <topology evidence="1">Multi-pass membrane protein</topology>
    </subcellularLocation>
</comment>
<evidence type="ECO:0000256" key="1">
    <source>
        <dbReference type="ARBA" id="ARBA00004651"/>
    </source>
</evidence>
<dbReference type="GO" id="GO:0006935">
    <property type="term" value="P:chemotaxis"/>
    <property type="evidence" value="ECO:0007669"/>
    <property type="project" value="InterPro"/>
</dbReference>
<evidence type="ECO:0000256" key="5">
    <source>
        <dbReference type="ARBA" id="ARBA00022692"/>
    </source>
</evidence>
<keyword evidence="4" id="KW-1003">Cell membrane</keyword>
<keyword evidence="5 8" id="KW-0812">Transmembrane</keyword>
<evidence type="ECO:0000256" key="3">
    <source>
        <dbReference type="ARBA" id="ARBA00022448"/>
    </source>
</evidence>
<proteinExistence type="inferred from homology"/>
<evidence type="ECO:0000256" key="2">
    <source>
        <dbReference type="ARBA" id="ARBA00008038"/>
    </source>
</evidence>
<dbReference type="InterPro" id="IPR000540">
    <property type="entry name" value="Flag_MotA_CS"/>
</dbReference>
<dbReference type="KEGG" id="tfr:BR63_05215"/>
<dbReference type="GO" id="GO:0071978">
    <property type="term" value="P:bacterial-type flagellum-dependent swarming motility"/>
    <property type="evidence" value="ECO:0007669"/>
    <property type="project" value="InterPro"/>
</dbReference>
<dbReference type="Proteomes" id="UP000515847">
    <property type="component" value="Chromosome"/>
</dbReference>
<dbReference type="RefSeq" id="WP_034419710.1">
    <property type="nucleotide sequence ID" value="NZ_CP045798.1"/>
</dbReference>
<dbReference type="NCBIfam" id="NF006583">
    <property type="entry name" value="PRK09109.1"/>
    <property type="match status" value="1"/>
</dbReference>
<dbReference type="AlphaFoldDB" id="A0A7G6E109"/>
<dbReference type="InterPro" id="IPR002898">
    <property type="entry name" value="MotA_ExbB_proton_chnl"/>
</dbReference>
<keyword evidence="11" id="KW-1185">Reference proteome</keyword>